<sequence>MKKVISFLMLGLIFFITAACGGTPQEEEIKEFVKEYKTKQYKVEDPHLLEGKTAIEAVEEINSLADRIKPYVSKEVIDDFVSNRWLM</sequence>
<gene>
    <name evidence="2" type="ORF">E3U55_15340</name>
</gene>
<accession>A0A4Y8ICY2</accession>
<keyword evidence="1" id="KW-0732">Signal</keyword>
<organism evidence="2 3">
    <name type="scientific">Filobacillus milosensis</name>
    <dbReference type="NCBI Taxonomy" id="94137"/>
    <lineage>
        <taxon>Bacteria</taxon>
        <taxon>Bacillati</taxon>
        <taxon>Bacillota</taxon>
        <taxon>Bacilli</taxon>
        <taxon>Bacillales</taxon>
        <taxon>Bacillaceae</taxon>
        <taxon>Filobacillus</taxon>
    </lineage>
</organism>
<feature type="chain" id="PRO_5038589936" evidence="1">
    <location>
        <begin position="19"/>
        <end position="87"/>
    </location>
</feature>
<dbReference type="RefSeq" id="WP_134341363.1">
    <property type="nucleotide sequence ID" value="NZ_SOPW01000022.1"/>
</dbReference>
<dbReference type="OrthoDB" id="2934622at2"/>
<dbReference type="AlphaFoldDB" id="A0A4Y8ICY2"/>
<keyword evidence="3" id="KW-1185">Reference proteome</keyword>
<comment type="caution">
    <text evidence="2">The sequence shown here is derived from an EMBL/GenBank/DDBJ whole genome shotgun (WGS) entry which is preliminary data.</text>
</comment>
<proteinExistence type="predicted"/>
<dbReference type="EMBL" id="SOPW01000022">
    <property type="protein sequence ID" value="TFB13776.1"/>
    <property type="molecule type" value="Genomic_DNA"/>
</dbReference>
<feature type="signal peptide" evidence="1">
    <location>
        <begin position="1"/>
        <end position="18"/>
    </location>
</feature>
<dbReference type="Proteomes" id="UP000297975">
    <property type="component" value="Unassembled WGS sequence"/>
</dbReference>
<evidence type="ECO:0000313" key="2">
    <source>
        <dbReference type="EMBL" id="TFB13776.1"/>
    </source>
</evidence>
<evidence type="ECO:0000256" key="1">
    <source>
        <dbReference type="SAM" id="SignalP"/>
    </source>
</evidence>
<reference evidence="2 3" key="1">
    <citation type="submission" date="2019-03" db="EMBL/GenBank/DDBJ databases">
        <authorList>
            <person name="He R.-H."/>
        </authorList>
    </citation>
    <scope>NUCLEOTIDE SEQUENCE [LARGE SCALE GENOMIC DNA]</scope>
    <source>
        <strain evidence="3">SH 714</strain>
    </source>
</reference>
<name>A0A4Y8ICY2_9BACI</name>
<evidence type="ECO:0000313" key="3">
    <source>
        <dbReference type="Proteomes" id="UP000297975"/>
    </source>
</evidence>
<protein>
    <submittedName>
        <fullName evidence="2">Uncharacterized protein</fullName>
    </submittedName>
</protein>
<dbReference type="PROSITE" id="PS51257">
    <property type="entry name" value="PROKAR_LIPOPROTEIN"/>
    <property type="match status" value="1"/>
</dbReference>